<dbReference type="GO" id="GO:0055130">
    <property type="term" value="P:D-alanine catabolic process"/>
    <property type="evidence" value="ECO:0007669"/>
    <property type="project" value="TreeGrafter"/>
</dbReference>
<reference evidence="4 7" key="3">
    <citation type="journal article" date="2017" name="Nat. Microbiol.">
        <title>Natural product diversity associated with the nematode symbionts Photorhabdus and Xenorhabdus.</title>
        <authorList>
            <person name="Tobias N.J."/>
            <person name="Wolff H."/>
            <person name="Djahanschiri B."/>
            <person name="Grundmann F."/>
            <person name="Kronenwerth M."/>
            <person name="Shi Y.M."/>
            <person name="Simonyi S."/>
            <person name="Grun P."/>
            <person name="Shapiro-Ilan D."/>
            <person name="Pidot S.J."/>
            <person name="Stinear T.P."/>
            <person name="Ebersberger I."/>
            <person name="Bode H.B."/>
        </authorList>
    </citation>
    <scope>NUCLEOTIDE SEQUENCE [LARGE SCALE GENOMIC DNA]</scope>
    <source>
        <strain evidence="4 7">DSM 16336</strain>
    </source>
</reference>
<organism evidence="5 6">
    <name type="scientific">Xenorhabdus innexi</name>
    <dbReference type="NCBI Taxonomy" id="290109"/>
    <lineage>
        <taxon>Bacteria</taxon>
        <taxon>Pseudomonadati</taxon>
        <taxon>Pseudomonadota</taxon>
        <taxon>Gammaproteobacteria</taxon>
        <taxon>Enterobacterales</taxon>
        <taxon>Morganellaceae</taxon>
        <taxon>Xenorhabdus</taxon>
    </lineage>
</organism>
<evidence type="ECO:0000313" key="6">
    <source>
        <dbReference type="Proteomes" id="UP000196435"/>
    </source>
</evidence>
<dbReference type="Proteomes" id="UP000196435">
    <property type="component" value="Unassembled WGS sequence"/>
</dbReference>
<accession>A0A1N6MWJ1</accession>
<evidence type="ECO:0000313" key="4">
    <source>
        <dbReference type="EMBL" id="PHM30991.1"/>
    </source>
</evidence>
<dbReference type="AlphaFoldDB" id="A0A1N6MWJ1"/>
<reference evidence="6" key="2">
    <citation type="submission" date="2016-12" db="EMBL/GenBank/DDBJ databases">
        <authorList>
            <person name="Gaudriault S."/>
        </authorList>
    </citation>
    <scope>NUCLEOTIDE SEQUENCE [LARGE SCALE GENOMIC DNA]</scope>
    <source>
        <strain evidence="6">HGB1681 (deposited as PTA-6826 in the American Type Culture Collection)</strain>
    </source>
</reference>
<evidence type="ECO:0000256" key="2">
    <source>
        <dbReference type="ARBA" id="ARBA00023002"/>
    </source>
</evidence>
<dbReference type="PANTHER" id="PTHR13847:SF280">
    <property type="entry name" value="D-AMINO ACID DEHYDROGENASE"/>
    <property type="match status" value="1"/>
</dbReference>
<evidence type="ECO:0000259" key="3">
    <source>
        <dbReference type="Pfam" id="PF01266"/>
    </source>
</evidence>
<keyword evidence="7" id="KW-1185">Reference proteome</keyword>
<evidence type="ECO:0000256" key="1">
    <source>
        <dbReference type="ARBA" id="ARBA00009410"/>
    </source>
</evidence>
<keyword evidence="2 5" id="KW-0560">Oxidoreductase</keyword>
<dbReference type="SUPFAM" id="SSF51905">
    <property type="entry name" value="FAD/NAD(P)-binding domain"/>
    <property type="match status" value="1"/>
</dbReference>
<dbReference type="InterPro" id="IPR006076">
    <property type="entry name" value="FAD-dep_OxRdtase"/>
</dbReference>
<reference evidence="5" key="1">
    <citation type="submission" date="2016-12" db="EMBL/GenBank/DDBJ databases">
        <authorList>
            <person name="Song W.-J."/>
            <person name="Kurnit D.M."/>
        </authorList>
    </citation>
    <scope>NUCLEOTIDE SEQUENCE [LARGE SCALE GENOMIC DNA]</scope>
    <source>
        <strain evidence="5">HGB1681</strain>
    </source>
</reference>
<dbReference type="InterPro" id="IPR036188">
    <property type="entry name" value="FAD/NAD-bd_sf"/>
</dbReference>
<gene>
    <name evidence="5" type="primary">dadA</name>
    <name evidence="4" type="ORF">Xinn_03176</name>
    <name evidence="5" type="ORF">XIS1_1730016</name>
</gene>
<dbReference type="Gene3D" id="3.50.50.60">
    <property type="entry name" value="FAD/NAD(P)-binding domain"/>
    <property type="match status" value="2"/>
</dbReference>
<dbReference type="GO" id="GO:0005886">
    <property type="term" value="C:plasma membrane"/>
    <property type="evidence" value="ECO:0007669"/>
    <property type="project" value="TreeGrafter"/>
</dbReference>
<dbReference type="SUPFAM" id="SSF54373">
    <property type="entry name" value="FAD-linked reductases, C-terminal domain"/>
    <property type="match status" value="1"/>
</dbReference>
<protein>
    <submittedName>
        <fullName evidence="5">D-amino acid dehydrogenase 2 small subunit</fullName>
        <ecNumber evidence="5">1.4.99.6</ecNumber>
    </submittedName>
    <submittedName>
        <fullName evidence="4">Hydrogen cyanide synthase HcnC</fullName>
    </submittedName>
</protein>
<dbReference type="Proteomes" id="UP000224871">
    <property type="component" value="Unassembled WGS sequence"/>
</dbReference>
<dbReference type="Gene3D" id="3.30.9.10">
    <property type="entry name" value="D-Amino Acid Oxidase, subunit A, domain 2"/>
    <property type="match status" value="1"/>
</dbReference>
<dbReference type="GO" id="GO:0008718">
    <property type="term" value="F:D-amino-acid dehydrogenase activity"/>
    <property type="evidence" value="ECO:0007669"/>
    <property type="project" value="TreeGrafter"/>
</dbReference>
<name>A0A1N6MWJ1_9GAMM</name>
<evidence type="ECO:0000313" key="5">
    <source>
        <dbReference type="EMBL" id="SIP73099.1"/>
    </source>
</evidence>
<proteinExistence type="inferred from homology"/>
<dbReference type="PANTHER" id="PTHR13847">
    <property type="entry name" value="SARCOSINE DEHYDROGENASE-RELATED"/>
    <property type="match status" value="1"/>
</dbReference>
<sequence length="418" mass="46145">MKKHMVQKHIVVIGGGVIGLSTAYALIKAGQIVTLLESESDVGMQTSFANGGQLSYRYVSPLADAGVPLQGLRWMGKDDSPLNLNIRLSLQQWSWLAQFTLACNRKTNKINGSHLLRLSLLSQKIMNEWRSNGDIDDFLWEKSGKLIIHRDKKSFQKASEIIDSQFQRILDTQEIISLEPSLKDIQSQLVGAIYAPDDESADCYLFCKKMLQYLSMQSRFNLLLQHSVKSFIKENNRIIGVATHQGNTLADEIIVCAGNGSRKLLQPIGINVPILGLKGYSISVPFPQKADIVPKINVTDYGNKIVYAKLDKQLRIAAMVDIGYDKSGLRNSRITALKNIIKKTFPELPNVDDAETWCGLRPSTPKGPPILGKTNYANLWLNIGHGSLGFTLAAGSAVILSQLITEQTSPISLAGLTR</sequence>
<feature type="domain" description="FAD dependent oxidoreductase" evidence="3">
    <location>
        <begin position="10"/>
        <end position="403"/>
    </location>
</feature>
<dbReference type="EMBL" id="NIBU01000049">
    <property type="protein sequence ID" value="PHM30991.1"/>
    <property type="molecule type" value="Genomic_DNA"/>
</dbReference>
<dbReference type="EMBL" id="FTLG01000083">
    <property type="protein sequence ID" value="SIP73099.1"/>
    <property type="molecule type" value="Genomic_DNA"/>
</dbReference>
<evidence type="ECO:0000313" key="7">
    <source>
        <dbReference type="Proteomes" id="UP000224871"/>
    </source>
</evidence>
<dbReference type="GO" id="GO:0005737">
    <property type="term" value="C:cytoplasm"/>
    <property type="evidence" value="ECO:0007669"/>
    <property type="project" value="TreeGrafter"/>
</dbReference>
<dbReference type="RefSeq" id="WP_244903193.1">
    <property type="nucleotide sequence ID" value="NZ_CAWNQC010000247.1"/>
</dbReference>
<comment type="similarity">
    <text evidence="1">Belongs to the DadA oxidoreductase family.</text>
</comment>
<dbReference type="EC" id="1.4.99.6" evidence="5"/>
<dbReference type="Pfam" id="PF01266">
    <property type="entry name" value="DAO"/>
    <property type="match status" value="1"/>
</dbReference>
<dbReference type="NCBIfam" id="NF001933">
    <property type="entry name" value="PRK00711.1"/>
    <property type="match status" value="1"/>
</dbReference>